<keyword evidence="2" id="KW-1185">Reference proteome</keyword>
<protein>
    <submittedName>
        <fullName evidence="1">Uncharacterized protein</fullName>
    </submittedName>
</protein>
<proteinExistence type="predicted"/>
<dbReference type="EMBL" id="CAJNJA010048209">
    <property type="protein sequence ID" value="CAE7829576.1"/>
    <property type="molecule type" value="Genomic_DNA"/>
</dbReference>
<dbReference type="OrthoDB" id="419914at2759"/>
<evidence type="ECO:0000313" key="2">
    <source>
        <dbReference type="Proteomes" id="UP000601435"/>
    </source>
</evidence>
<gene>
    <name evidence="1" type="ORF">SNEC2469_LOCUS24794</name>
</gene>
<dbReference type="Proteomes" id="UP000601435">
    <property type="component" value="Unassembled WGS sequence"/>
</dbReference>
<accession>A0A812ZI15</accession>
<evidence type="ECO:0000313" key="1">
    <source>
        <dbReference type="EMBL" id="CAE7829576.1"/>
    </source>
</evidence>
<organism evidence="1 2">
    <name type="scientific">Symbiodinium necroappetens</name>
    <dbReference type="NCBI Taxonomy" id="1628268"/>
    <lineage>
        <taxon>Eukaryota</taxon>
        <taxon>Sar</taxon>
        <taxon>Alveolata</taxon>
        <taxon>Dinophyceae</taxon>
        <taxon>Suessiales</taxon>
        <taxon>Symbiodiniaceae</taxon>
        <taxon>Symbiodinium</taxon>
    </lineage>
</organism>
<dbReference type="AlphaFoldDB" id="A0A812ZI15"/>
<reference evidence="1" key="1">
    <citation type="submission" date="2021-02" db="EMBL/GenBank/DDBJ databases">
        <authorList>
            <person name="Dougan E. K."/>
            <person name="Rhodes N."/>
            <person name="Thang M."/>
            <person name="Chan C."/>
        </authorList>
    </citation>
    <scope>NUCLEOTIDE SEQUENCE</scope>
</reference>
<name>A0A812ZI15_9DINO</name>
<comment type="caution">
    <text evidence="1">The sequence shown here is derived from an EMBL/GenBank/DDBJ whole genome shotgun (WGS) entry which is preliminary data.</text>
</comment>
<sequence length="258" mass="29823">MASSDPDGFISVPRRVPSFLRRPTDDPLLHPQYDFRAMDYYLASRQGFEDASTVQQRNLDYVEQLPRFAMSLLPPGINSQIQLEMYLADLSLTQAYYFRMLPRDAPVDDTRRTDWLRDVFDIDSPDQWATPLAWAERLWAWLARTEGQFHRPRVTENRKDGGIQILVEHVMNDPMLECLLDLANFLRYKQLAGLDSTIAHPVAVPCAYRGHMFVATASHTPTDRYFALDIARETVDFQCIGLFLQPMDETYVWDPITG</sequence>